<feature type="region of interest" description="Disordered" evidence="1">
    <location>
        <begin position="102"/>
        <end position="129"/>
    </location>
</feature>
<accession>A0AAT9HF94</accession>
<feature type="region of interest" description="Disordered" evidence="1">
    <location>
        <begin position="211"/>
        <end position="235"/>
    </location>
</feature>
<evidence type="ECO:0000313" key="2">
    <source>
        <dbReference type="EMBL" id="BFO16031.1"/>
    </source>
</evidence>
<gene>
    <name evidence="2" type="ORF">SHKM778_24190</name>
</gene>
<organism evidence="2">
    <name type="scientific">Streptomyces haneummycinicus</name>
    <dbReference type="NCBI Taxonomy" id="3074435"/>
    <lineage>
        <taxon>Bacteria</taxon>
        <taxon>Bacillati</taxon>
        <taxon>Actinomycetota</taxon>
        <taxon>Actinomycetes</taxon>
        <taxon>Kitasatosporales</taxon>
        <taxon>Streptomycetaceae</taxon>
        <taxon>Streptomyces</taxon>
    </lineage>
</organism>
<reference evidence="2" key="1">
    <citation type="submission" date="2024-06" db="EMBL/GenBank/DDBJ databases">
        <authorList>
            <consortium name="consrtm"/>
            <person name="Uemura M."/>
            <person name="Terahara T."/>
        </authorList>
    </citation>
    <scope>NUCLEOTIDE SEQUENCE</scope>
    <source>
        <strain evidence="2">KM77-8</strain>
    </source>
</reference>
<evidence type="ECO:0000256" key="1">
    <source>
        <dbReference type="SAM" id="MobiDB-lite"/>
    </source>
</evidence>
<dbReference type="AlphaFoldDB" id="A0AAT9HF94"/>
<sequence>MCRSIRRRALPGRVLDVFGFVEDRLVVGQEAGGGVHRAGAQAAGVVLHQAGEVVPDTQSQVGGALLREFRDVLVHAGAQLWPETGVLAPRSGVPLEEYELTRRDHRRQKQSEESSVSIRRQVEEDNAKCRADPAMAERRRQAFENVAKLMQSFKKADHEIMQWRVRLYCGHIIETEAHYTYTDPIDAGGSSKQCPECGGPRQMIVAFEPIGLRGEPPEPTVPTPPPPPKKPTRAELERRVKTLEKENERLRAEFSG</sequence>
<reference evidence="2" key="2">
    <citation type="submission" date="2024-07" db="EMBL/GenBank/DDBJ databases">
        <title>Streptomyces haneummycinica sp. nov., a new antibiotic-producing actinobacterium isolated from marine sediment.</title>
        <authorList>
            <person name="Uemura M."/>
            <person name="Hamada M."/>
            <person name="Hirano S."/>
            <person name="Kobayashi K."/>
            <person name="Ohshiro T."/>
            <person name="Kobayashi T."/>
            <person name="Terahara T."/>
        </authorList>
    </citation>
    <scope>NUCLEOTIDE SEQUENCE</scope>
    <source>
        <strain evidence="2">KM77-8</strain>
    </source>
</reference>
<name>A0AAT9HF94_9ACTN</name>
<feature type="compositionally biased region" description="Pro residues" evidence="1">
    <location>
        <begin position="217"/>
        <end position="229"/>
    </location>
</feature>
<dbReference type="EMBL" id="AP035768">
    <property type="protein sequence ID" value="BFO16031.1"/>
    <property type="molecule type" value="Genomic_DNA"/>
</dbReference>
<protein>
    <submittedName>
        <fullName evidence="2">Uncharacterized protein</fullName>
    </submittedName>
</protein>
<feature type="compositionally biased region" description="Basic and acidic residues" evidence="1">
    <location>
        <begin position="120"/>
        <end position="129"/>
    </location>
</feature>
<proteinExistence type="predicted"/>